<dbReference type="EMBL" id="BLAL01000218">
    <property type="protein sequence ID" value="GES92913.1"/>
    <property type="molecule type" value="Genomic_DNA"/>
</dbReference>
<sequence>MEDQRSDDNCEVVWEKCPGTRTCESSRGTWAGGKIVDKAVIRHKGTRPQNKREQEEVASGSLAKKRIPEEQQQSLASIKGRNRQNIQCVKTHP</sequence>
<feature type="region of interest" description="Disordered" evidence="1">
    <location>
        <begin position="42"/>
        <end position="93"/>
    </location>
</feature>
<feature type="compositionally biased region" description="Polar residues" evidence="1">
    <location>
        <begin position="83"/>
        <end position="93"/>
    </location>
</feature>
<protein>
    <submittedName>
        <fullName evidence="2">Uncharacterized protein</fullName>
    </submittedName>
</protein>
<proteinExistence type="predicted"/>
<organism evidence="2 3">
    <name type="scientific">Rhizophagus clarus</name>
    <dbReference type="NCBI Taxonomy" id="94130"/>
    <lineage>
        <taxon>Eukaryota</taxon>
        <taxon>Fungi</taxon>
        <taxon>Fungi incertae sedis</taxon>
        <taxon>Mucoromycota</taxon>
        <taxon>Glomeromycotina</taxon>
        <taxon>Glomeromycetes</taxon>
        <taxon>Glomerales</taxon>
        <taxon>Glomeraceae</taxon>
        <taxon>Rhizophagus</taxon>
    </lineage>
</organism>
<reference evidence="2" key="1">
    <citation type="submission" date="2019-10" db="EMBL/GenBank/DDBJ databases">
        <title>Conservation and host-specific expression of non-tandemly repeated heterogenous ribosome RNA gene in arbuscular mycorrhizal fungi.</title>
        <authorList>
            <person name="Maeda T."/>
            <person name="Kobayashi Y."/>
            <person name="Nakagawa T."/>
            <person name="Ezawa T."/>
            <person name="Yamaguchi K."/>
            <person name="Bino T."/>
            <person name="Nishimoto Y."/>
            <person name="Shigenobu S."/>
            <person name="Kawaguchi M."/>
        </authorList>
    </citation>
    <scope>NUCLEOTIDE SEQUENCE</scope>
    <source>
        <strain evidence="2">HR1</strain>
    </source>
</reference>
<gene>
    <name evidence="2" type="ORF">RCL2_001967300</name>
</gene>
<accession>A0A8H3QUQ3</accession>
<evidence type="ECO:0000313" key="2">
    <source>
        <dbReference type="EMBL" id="GES92913.1"/>
    </source>
</evidence>
<comment type="caution">
    <text evidence="2">The sequence shown here is derived from an EMBL/GenBank/DDBJ whole genome shotgun (WGS) entry which is preliminary data.</text>
</comment>
<name>A0A8H3QUQ3_9GLOM</name>
<dbReference type="AlphaFoldDB" id="A0A8H3QUQ3"/>
<evidence type="ECO:0000256" key="1">
    <source>
        <dbReference type="SAM" id="MobiDB-lite"/>
    </source>
</evidence>
<evidence type="ECO:0000313" key="3">
    <source>
        <dbReference type="Proteomes" id="UP000615446"/>
    </source>
</evidence>
<dbReference type="Proteomes" id="UP000615446">
    <property type="component" value="Unassembled WGS sequence"/>
</dbReference>